<evidence type="ECO:0000313" key="15">
    <source>
        <dbReference type="EMBL" id="HIU28415.1"/>
    </source>
</evidence>
<evidence type="ECO:0000256" key="3">
    <source>
        <dbReference type="ARBA" id="ARBA00022547"/>
    </source>
</evidence>
<dbReference type="GO" id="GO:0046961">
    <property type="term" value="F:proton-transporting ATPase activity, rotational mechanism"/>
    <property type="evidence" value="ECO:0007669"/>
    <property type="project" value="TreeGrafter"/>
</dbReference>
<dbReference type="CDD" id="cd06503">
    <property type="entry name" value="ATP-synt_Fo_b"/>
    <property type="match status" value="1"/>
</dbReference>
<keyword evidence="14" id="KW-0175">Coiled coil</keyword>
<organism evidence="15 16">
    <name type="scientific">Candidatus Fimisoma avicola</name>
    <dbReference type="NCBI Taxonomy" id="2840826"/>
    <lineage>
        <taxon>Bacteria</taxon>
        <taxon>Bacillati</taxon>
        <taxon>Bacillota</taxon>
        <taxon>Clostridia</taxon>
        <taxon>Eubacteriales</taxon>
        <taxon>Candidatus Fimisoma</taxon>
    </lineage>
</organism>
<feature type="transmembrane region" description="Helical" evidence="12">
    <location>
        <begin position="12"/>
        <end position="31"/>
    </location>
</feature>
<dbReference type="GO" id="GO:0046933">
    <property type="term" value="F:proton-transporting ATP synthase activity, rotational mechanism"/>
    <property type="evidence" value="ECO:0007669"/>
    <property type="project" value="UniProtKB-UniRule"/>
</dbReference>
<sequence>MNIPLNIDWQQILLHLFNFAILVGGLYLLLYNPVKKFIKKREEHYVQVDQEAEGKRQEAAELAEQHRVRLQEVDKEIALKKAEAQKEIDSMREEQLAEAQKQAEAILVQAKAAAEQERQEIMDKMSDQLKDLVLNAAEKIMLKDQKDPYQQFLDLAEREGSNGKEQ</sequence>
<evidence type="ECO:0000256" key="5">
    <source>
        <dbReference type="ARBA" id="ARBA00022781"/>
    </source>
</evidence>
<evidence type="ECO:0000256" key="8">
    <source>
        <dbReference type="ARBA" id="ARBA00023136"/>
    </source>
</evidence>
<evidence type="ECO:0000256" key="1">
    <source>
        <dbReference type="ARBA" id="ARBA00005513"/>
    </source>
</evidence>
<proteinExistence type="inferred from homology"/>
<gene>
    <name evidence="12" type="primary">atpF</name>
    <name evidence="15" type="ORF">IAD16_08555</name>
</gene>
<dbReference type="InterPro" id="IPR050059">
    <property type="entry name" value="ATP_synthase_B_chain"/>
</dbReference>
<comment type="function">
    <text evidence="12">Component of the F(0) channel, it forms part of the peripheral stalk, linking F(1) to F(0).</text>
</comment>
<accession>A0A9D1L8U0</accession>
<evidence type="ECO:0000256" key="12">
    <source>
        <dbReference type="HAMAP-Rule" id="MF_01398"/>
    </source>
</evidence>
<dbReference type="EMBL" id="DVMO01000133">
    <property type="protein sequence ID" value="HIU28415.1"/>
    <property type="molecule type" value="Genomic_DNA"/>
</dbReference>
<evidence type="ECO:0000256" key="2">
    <source>
        <dbReference type="ARBA" id="ARBA00022448"/>
    </source>
</evidence>
<evidence type="ECO:0000256" key="13">
    <source>
        <dbReference type="RuleBase" id="RU003848"/>
    </source>
</evidence>
<dbReference type="PANTHER" id="PTHR33445">
    <property type="entry name" value="ATP SYNTHASE SUBUNIT B', CHLOROPLASTIC"/>
    <property type="match status" value="1"/>
</dbReference>
<dbReference type="HAMAP" id="MF_01398">
    <property type="entry name" value="ATP_synth_b_bprime"/>
    <property type="match status" value="1"/>
</dbReference>
<name>A0A9D1L8U0_9FIRM</name>
<evidence type="ECO:0000256" key="11">
    <source>
        <dbReference type="ARBA" id="ARBA00037847"/>
    </source>
</evidence>
<keyword evidence="9 12" id="KW-0066">ATP synthesis</keyword>
<comment type="subunit">
    <text evidence="12">F-type ATPases have 2 components, F(1) - the catalytic core - and F(0) - the membrane proton channel. F(1) has five subunits: alpha(3), beta(3), gamma(1), delta(1), epsilon(1). F(0) has three main subunits: a(1), b(2) and c(10-14). The alpha and beta chains form an alternating ring which encloses part of the gamma chain. F(1) is attached to F(0) by a central stalk formed by the gamma and epsilon chains, while a peripheral stalk is formed by the delta and b chains.</text>
</comment>
<evidence type="ECO:0000256" key="7">
    <source>
        <dbReference type="ARBA" id="ARBA00023065"/>
    </source>
</evidence>
<keyword evidence="7 12" id="KW-0406">Ion transport</keyword>
<comment type="subcellular location">
    <subcellularLocation>
        <location evidence="12">Cell membrane</location>
        <topology evidence="12">Single-pass membrane protein</topology>
    </subcellularLocation>
    <subcellularLocation>
        <location evidence="11">Endomembrane system</location>
        <topology evidence="11">Single-pass membrane protein</topology>
    </subcellularLocation>
</comment>
<dbReference type="AlphaFoldDB" id="A0A9D1L8U0"/>
<evidence type="ECO:0000256" key="10">
    <source>
        <dbReference type="ARBA" id="ARBA00025198"/>
    </source>
</evidence>
<evidence type="ECO:0000313" key="16">
    <source>
        <dbReference type="Proteomes" id="UP000824091"/>
    </source>
</evidence>
<evidence type="ECO:0000256" key="6">
    <source>
        <dbReference type="ARBA" id="ARBA00022989"/>
    </source>
</evidence>
<evidence type="ECO:0000256" key="14">
    <source>
        <dbReference type="SAM" id="Coils"/>
    </source>
</evidence>
<comment type="function">
    <text evidence="10 12">F(1)F(0) ATP synthase produces ATP from ADP in the presence of a proton or sodium gradient. F-type ATPases consist of two structural domains, F(1) containing the extramembraneous catalytic core and F(0) containing the membrane proton channel, linked together by a central stalk and a peripheral stalk. During catalysis, ATP synthesis in the catalytic domain of F(1) is coupled via a rotary mechanism of the central stalk subunits to proton translocation.</text>
</comment>
<reference evidence="15" key="1">
    <citation type="submission" date="2020-10" db="EMBL/GenBank/DDBJ databases">
        <authorList>
            <person name="Gilroy R."/>
        </authorList>
    </citation>
    <scope>NUCLEOTIDE SEQUENCE</scope>
    <source>
        <strain evidence="15">11300</strain>
    </source>
</reference>
<dbReference type="GO" id="GO:0005886">
    <property type="term" value="C:plasma membrane"/>
    <property type="evidence" value="ECO:0007669"/>
    <property type="project" value="UniProtKB-SubCell"/>
</dbReference>
<dbReference type="Proteomes" id="UP000824091">
    <property type="component" value="Unassembled WGS sequence"/>
</dbReference>
<dbReference type="Pfam" id="PF00430">
    <property type="entry name" value="ATP-synt_B"/>
    <property type="match status" value="1"/>
</dbReference>
<keyword evidence="12" id="KW-1003">Cell membrane</keyword>
<dbReference type="PANTHER" id="PTHR33445:SF2">
    <property type="entry name" value="ATP SYNTHASE SUBUNIT B', CHLOROPLASTIC"/>
    <property type="match status" value="1"/>
</dbReference>
<keyword evidence="8 12" id="KW-0472">Membrane</keyword>
<dbReference type="GO" id="GO:0045259">
    <property type="term" value="C:proton-transporting ATP synthase complex"/>
    <property type="evidence" value="ECO:0007669"/>
    <property type="project" value="UniProtKB-KW"/>
</dbReference>
<evidence type="ECO:0000256" key="4">
    <source>
        <dbReference type="ARBA" id="ARBA00022692"/>
    </source>
</evidence>
<evidence type="ECO:0000256" key="9">
    <source>
        <dbReference type="ARBA" id="ARBA00023310"/>
    </source>
</evidence>
<comment type="caution">
    <text evidence="15">The sequence shown here is derived from an EMBL/GenBank/DDBJ whole genome shotgun (WGS) entry which is preliminary data.</text>
</comment>
<keyword evidence="4 12" id="KW-0812">Transmembrane</keyword>
<feature type="coiled-coil region" evidence="14">
    <location>
        <begin position="45"/>
        <end position="131"/>
    </location>
</feature>
<keyword evidence="5 12" id="KW-0375">Hydrogen ion transport</keyword>
<keyword evidence="6 12" id="KW-1133">Transmembrane helix</keyword>
<keyword evidence="2 12" id="KW-0813">Transport</keyword>
<dbReference type="InterPro" id="IPR002146">
    <property type="entry name" value="ATP_synth_b/b'su_bac/chlpt"/>
</dbReference>
<comment type="similarity">
    <text evidence="1 12 13">Belongs to the ATPase B chain family.</text>
</comment>
<dbReference type="GO" id="GO:0012505">
    <property type="term" value="C:endomembrane system"/>
    <property type="evidence" value="ECO:0007669"/>
    <property type="project" value="UniProtKB-SubCell"/>
</dbReference>
<protein>
    <recommendedName>
        <fullName evidence="12">ATP synthase subunit b</fullName>
    </recommendedName>
    <alternativeName>
        <fullName evidence="12">ATP synthase F(0) sector subunit b</fullName>
    </alternativeName>
    <alternativeName>
        <fullName evidence="12">ATPase subunit I</fullName>
    </alternativeName>
    <alternativeName>
        <fullName evidence="12">F-type ATPase subunit b</fullName>
        <shortName evidence="12">F-ATPase subunit b</shortName>
    </alternativeName>
</protein>
<reference evidence="15" key="2">
    <citation type="journal article" date="2021" name="PeerJ">
        <title>Extensive microbial diversity within the chicken gut microbiome revealed by metagenomics and culture.</title>
        <authorList>
            <person name="Gilroy R."/>
            <person name="Ravi A."/>
            <person name="Getino M."/>
            <person name="Pursley I."/>
            <person name="Horton D.L."/>
            <person name="Alikhan N.F."/>
            <person name="Baker D."/>
            <person name="Gharbi K."/>
            <person name="Hall N."/>
            <person name="Watson M."/>
            <person name="Adriaenssens E.M."/>
            <person name="Foster-Nyarko E."/>
            <person name="Jarju S."/>
            <person name="Secka A."/>
            <person name="Antonio M."/>
            <person name="Oren A."/>
            <person name="Chaudhuri R.R."/>
            <person name="La Ragione R."/>
            <person name="Hildebrand F."/>
            <person name="Pallen M.J."/>
        </authorList>
    </citation>
    <scope>NUCLEOTIDE SEQUENCE</scope>
    <source>
        <strain evidence="15">11300</strain>
    </source>
</reference>
<keyword evidence="3 12" id="KW-0138">CF(0)</keyword>